<accession>A0AAW2MDU8</accession>
<gene>
    <name evidence="4" type="ORF">Scaly_2288300</name>
</gene>
<evidence type="ECO:0000313" key="4">
    <source>
        <dbReference type="EMBL" id="KAL0328557.1"/>
    </source>
</evidence>
<keyword evidence="2" id="KW-0732">Signal</keyword>
<feature type="chain" id="PRO_5043464061" evidence="2">
    <location>
        <begin position="24"/>
        <end position="158"/>
    </location>
</feature>
<dbReference type="GO" id="GO:0030570">
    <property type="term" value="F:pectate lyase activity"/>
    <property type="evidence" value="ECO:0007669"/>
    <property type="project" value="InterPro"/>
</dbReference>
<dbReference type="SUPFAM" id="SSF51126">
    <property type="entry name" value="Pectin lyase-like"/>
    <property type="match status" value="1"/>
</dbReference>
<protein>
    <submittedName>
        <fullName evidence="4">Pectate lyase P59</fullName>
    </submittedName>
</protein>
<comment type="similarity">
    <text evidence="1">Belongs to the polysaccharide lyase 1 family.</text>
</comment>
<dbReference type="EMBL" id="JACGWM010000014">
    <property type="protein sequence ID" value="KAL0328557.1"/>
    <property type="molecule type" value="Genomic_DNA"/>
</dbReference>
<organism evidence="4">
    <name type="scientific">Sesamum calycinum</name>
    <dbReference type="NCBI Taxonomy" id="2727403"/>
    <lineage>
        <taxon>Eukaryota</taxon>
        <taxon>Viridiplantae</taxon>
        <taxon>Streptophyta</taxon>
        <taxon>Embryophyta</taxon>
        <taxon>Tracheophyta</taxon>
        <taxon>Spermatophyta</taxon>
        <taxon>Magnoliopsida</taxon>
        <taxon>eudicotyledons</taxon>
        <taxon>Gunneridae</taxon>
        <taxon>Pentapetalae</taxon>
        <taxon>asterids</taxon>
        <taxon>lamiids</taxon>
        <taxon>Lamiales</taxon>
        <taxon>Pedaliaceae</taxon>
        <taxon>Sesamum</taxon>
    </lineage>
</organism>
<reference evidence="4" key="1">
    <citation type="submission" date="2020-06" db="EMBL/GenBank/DDBJ databases">
        <authorList>
            <person name="Li T."/>
            <person name="Hu X."/>
            <person name="Zhang T."/>
            <person name="Song X."/>
            <person name="Zhang H."/>
            <person name="Dai N."/>
            <person name="Sheng W."/>
            <person name="Hou X."/>
            <person name="Wei L."/>
        </authorList>
    </citation>
    <scope>NUCLEOTIDE SEQUENCE</scope>
    <source>
        <strain evidence="4">KEN8</strain>
        <tissue evidence="4">Leaf</tissue>
    </source>
</reference>
<dbReference type="Pfam" id="PF04431">
    <property type="entry name" value="Pec_lyase_N"/>
    <property type="match status" value="1"/>
</dbReference>
<dbReference type="Gene3D" id="2.160.20.10">
    <property type="entry name" value="Single-stranded right-handed beta-helix, Pectin lyase-like"/>
    <property type="match status" value="1"/>
</dbReference>
<evidence type="ECO:0000259" key="3">
    <source>
        <dbReference type="Pfam" id="PF04431"/>
    </source>
</evidence>
<dbReference type="InterPro" id="IPR045032">
    <property type="entry name" value="PEL"/>
</dbReference>
<sequence>MALNLYQFSSLLLFFILFPLSATLPKASAKIAEFDEDLRRRAAESYQESLKAYHPNPLNLTGEAFSFVDSRRSMKEDDCKAENPIDRCWRCDPDWNKNRKKLADCARGFGHHTSGGKDGSITSWMILRMTTWTPLSLELFAMLSSRLSPCGSSSSTAW</sequence>
<dbReference type="AlphaFoldDB" id="A0AAW2MDU8"/>
<dbReference type="InterPro" id="IPR011050">
    <property type="entry name" value="Pectin_lyase_fold/virulence"/>
</dbReference>
<comment type="caution">
    <text evidence="4">The sequence shown here is derived from an EMBL/GenBank/DDBJ whole genome shotgun (WGS) entry which is preliminary data.</text>
</comment>
<feature type="signal peptide" evidence="2">
    <location>
        <begin position="1"/>
        <end position="23"/>
    </location>
</feature>
<evidence type="ECO:0000256" key="1">
    <source>
        <dbReference type="ARBA" id="ARBA00010980"/>
    </source>
</evidence>
<name>A0AAW2MDU8_9LAMI</name>
<reference evidence="4" key="2">
    <citation type="journal article" date="2024" name="Plant">
        <title>Genomic evolution and insights into agronomic trait innovations of Sesamum species.</title>
        <authorList>
            <person name="Miao H."/>
            <person name="Wang L."/>
            <person name="Qu L."/>
            <person name="Liu H."/>
            <person name="Sun Y."/>
            <person name="Le M."/>
            <person name="Wang Q."/>
            <person name="Wei S."/>
            <person name="Zheng Y."/>
            <person name="Lin W."/>
            <person name="Duan Y."/>
            <person name="Cao H."/>
            <person name="Xiong S."/>
            <person name="Wang X."/>
            <person name="Wei L."/>
            <person name="Li C."/>
            <person name="Ma Q."/>
            <person name="Ju M."/>
            <person name="Zhao R."/>
            <person name="Li G."/>
            <person name="Mu C."/>
            <person name="Tian Q."/>
            <person name="Mei H."/>
            <person name="Zhang T."/>
            <person name="Gao T."/>
            <person name="Zhang H."/>
        </authorList>
    </citation>
    <scope>NUCLEOTIDE SEQUENCE</scope>
    <source>
        <strain evidence="4">KEN8</strain>
    </source>
</reference>
<dbReference type="InterPro" id="IPR007524">
    <property type="entry name" value="Pec_lyase_N"/>
</dbReference>
<dbReference type="PANTHER" id="PTHR31683:SF69">
    <property type="entry name" value="PECTATE LYASE 7-RELATED"/>
    <property type="match status" value="1"/>
</dbReference>
<dbReference type="InterPro" id="IPR012334">
    <property type="entry name" value="Pectin_lyas_fold"/>
</dbReference>
<dbReference type="PANTHER" id="PTHR31683">
    <property type="entry name" value="PECTATE LYASE 18-RELATED"/>
    <property type="match status" value="1"/>
</dbReference>
<evidence type="ECO:0000256" key="2">
    <source>
        <dbReference type="SAM" id="SignalP"/>
    </source>
</evidence>
<feature type="domain" description="Pectate lyase N-terminal" evidence="3">
    <location>
        <begin position="31"/>
        <end position="62"/>
    </location>
</feature>
<keyword evidence="4" id="KW-0456">Lyase</keyword>
<proteinExistence type="inferred from homology"/>